<evidence type="ECO:0000313" key="3">
    <source>
        <dbReference type="EnsemblMetazoa" id="HelroP195149"/>
    </source>
</evidence>
<keyword evidence="1" id="KW-0732">Signal</keyword>
<evidence type="ECO:0000313" key="4">
    <source>
        <dbReference type="Proteomes" id="UP000015101"/>
    </source>
</evidence>
<dbReference type="RefSeq" id="XP_009013647.1">
    <property type="nucleotide sequence ID" value="XM_009015399.1"/>
</dbReference>
<dbReference type="EnsemblMetazoa" id="HelroT195149">
    <property type="protein sequence ID" value="HelroP195149"/>
    <property type="gene ID" value="HelroG195149"/>
</dbReference>
<evidence type="ECO:0000256" key="1">
    <source>
        <dbReference type="SAM" id="SignalP"/>
    </source>
</evidence>
<name>T1FWT3_HELRO</name>
<dbReference type="GeneID" id="20213278"/>
<organism evidence="3 4">
    <name type="scientific">Helobdella robusta</name>
    <name type="common">Californian leech</name>
    <dbReference type="NCBI Taxonomy" id="6412"/>
    <lineage>
        <taxon>Eukaryota</taxon>
        <taxon>Metazoa</taxon>
        <taxon>Spiralia</taxon>
        <taxon>Lophotrochozoa</taxon>
        <taxon>Annelida</taxon>
        <taxon>Clitellata</taxon>
        <taxon>Hirudinea</taxon>
        <taxon>Rhynchobdellida</taxon>
        <taxon>Glossiphoniidae</taxon>
        <taxon>Helobdella</taxon>
    </lineage>
</organism>
<dbReference type="InParanoid" id="T1FWT3"/>
<dbReference type="KEGG" id="hro:HELRODRAFT_195149"/>
<dbReference type="EMBL" id="KB096125">
    <property type="protein sequence ID" value="ESO08255.1"/>
    <property type="molecule type" value="Genomic_DNA"/>
</dbReference>
<dbReference type="CTD" id="20213278"/>
<reference evidence="4" key="1">
    <citation type="submission" date="2012-12" db="EMBL/GenBank/DDBJ databases">
        <authorList>
            <person name="Hellsten U."/>
            <person name="Grimwood J."/>
            <person name="Chapman J.A."/>
            <person name="Shapiro H."/>
            <person name="Aerts A."/>
            <person name="Otillar R.P."/>
            <person name="Terry A.Y."/>
            <person name="Boore J.L."/>
            <person name="Simakov O."/>
            <person name="Marletaz F."/>
            <person name="Cho S.-J."/>
            <person name="Edsinger-Gonzales E."/>
            <person name="Havlak P."/>
            <person name="Kuo D.-H."/>
            <person name="Larsson T."/>
            <person name="Lv J."/>
            <person name="Arendt D."/>
            <person name="Savage R."/>
            <person name="Osoegawa K."/>
            <person name="de Jong P."/>
            <person name="Lindberg D.R."/>
            <person name="Seaver E.C."/>
            <person name="Weisblat D.A."/>
            <person name="Putnam N.H."/>
            <person name="Grigoriev I.V."/>
            <person name="Rokhsar D.S."/>
        </authorList>
    </citation>
    <scope>NUCLEOTIDE SEQUENCE</scope>
</reference>
<dbReference type="AlphaFoldDB" id="T1FWT3"/>
<protein>
    <submittedName>
        <fullName evidence="2 3">Uncharacterized protein</fullName>
    </submittedName>
</protein>
<dbReference type="EMBL" id="AMQM01011120">
    <property type="status" value="NOT_ANNOTATED_CDS"/>
    <property type="molecule type" value="Genomic_DNA"/>
</dbReference>
<feature type="chain" id="PRO_5011952296" evidence="1">
    <location>
        <begin position="16"/>
        <end position="109"/>
    </location>
</feature>
<accession>T1FWT3</accession>
<keyword evidence="4" id="KW-1185">Reference proteome</keyword>
<dbReference type="Proteomes" id="UP000015101">
    <property type="component" value="Unassembled WGS sequence"/>
</dbReference>
<reference evidence="3" key="3">
    <citation type="submission" date="2015-06" db="UniProtKB">
        <authorList>
            <consortium name="EnsemblMetazoa"/>
        </authorList>
    </citation>
    <scope>IDENTIFICATION</scope>
</reference>
<gene>
    <name evidence="3" type="primary">20213278</name>
    <name evidence="2" type="ORF">HELRODRAFT_195149</name>
</gene>
<proteinExistence type="predicted"/>
<dbReference type="OrthoDB" id="296386at2759"/>
<feature type="signal peptide" evidence="1">
    <location>
        <begin position="1"/>
        <end position="15"/>
    </location>
</feature>
<dbReference type="HOGENOM" id="CLU_2186763_0_0_1"/>
<reference evidence="2 4" key="2">
    <citation type="journal article" date="2013" name="Nature">
        <title>Insights into bilaterian evolution from three spiralian genomes.</title>
        <authorList>
            <person name="Simakov O."/>
            <person name="Marletaz F."/>
            <person name="Cho S.J."/>
            <person name="Edsinger-Gonzales E."/>
            <person name="Havlak P."/>
            <person name="Hellsten U."/>
            <person name="Kuo D.H."/>
            <person name="Larsson T."/>
            <person name="Lv J."/>
            <person name="Arendt D."/>
            <person name="Savage R."/>
            <person name="Osoegawa K."/>
            <person name="de Jong P."/>
            <person name="Grimwood J."/>
            <person name="Chapman J.A."/>
            <person name="Shapiro H."/>
            <person name="Aerts A."/>
            <person name="Otillar R.P."/>
            <person name="Terry A.Y."/>
            <person name="Boore J.L."/>
            <person name="Grigoriev I.V."/>
            <person name="Lindberg D.R."/>
            <person name="Seaver E.C."/>
            <person name="Weisblat D.A."/>
            <person name="Putnam N.H."/>
            <person name="Rokhsar D.S."/>
        </authorList>
    </citation>
    <scope>NUCLEOTIDE SEQUENCE</scope>
</reference>
<sequence>MQHLVLSLKIFIAYAIPDIPDEVAEERARLEFMRREALKDNNDMNINNNNNNNNNVGNEDATIECIVDVSDADSTKTLPDNSSDRQQQQQKNAALDNLLDMLNFKEQLS</sequence>
<evidence type="ECO:0000313" key="2">
    <source>
        <dbReference type="EMBL" id="ESO08255.1"/>
    </source>
</evidence>